<dbReference type="InterPro" id="IPR036416">
    <property type="entry name" value="Pept_tRNA_hydro_sf"/>
</dbReference>
<evidence type="ECO:0000256" key="5">
    <source>
        <dbReference type="ARBA" id="ARBA00038063"/>
    </source>
</evidence>
<evidence type="ECO:0000313" key="11">
    <source>
        <dbReference type="Proteomes" id="UP000184112"/>
    </source>
</evidence>
<comment type="function">
    <text evidence="7">Catalyzes the release of premature peptidyl moieties from peptidyl-tRNA molecules trapped in stalled 50S ribosomal subunits, and thus maintains levels of free tRNAs and 50S ribosomes.</text>
</comment>
<reference evidence="10 11" key="1">
    <citation type="submission" date="2016-11" db="EMBL/GenBank/DDBJ databases">
        <authorList>
            <person name="Jaros S."/>
            <person name="Januszkiewicz K."/>
            <person name="Wedrychowicz H."/>
        </authorList>
    </citation>
    <scope>NUCLEOTIDE SEQUENCE [LARGE SCALE GENOMIC DNA]</scope>
    <source>
        <strain evidence="10 11">DSM 6792</strain>
    </source>
</reference>
<feature type="site" description="Stabilizes the basic form of H active site to accept a proton" evidence="7">
    <location>
        <position position="150"/>
    </location>
</feature>
<feature type="binding site" evidence="7">
    <location>
        <position position="171"/>
    </location>
    <ligand>
        <name>tRNA</name>
        <dbReference type="ChEBI" id="CHEBI:17843"/>
    </ligand>
</feature>
<dbReference type="PANTHER" id="PTHR17224">
    <property type="entry name" value="PEPTIDYL-TRNA HYDROLASE"/>
    <property type="match status" value="1"/>
</dbReference>
<sequence>MVNNYLIIQLPHSLINLTFAIMIKWITKLFSSTPKEENTEDNIKPEVHEHQKNNIKNVSKKYLIVGLGNIGAEYVNTRHNIGFKVLDFLAKKEGLSFETVKLGSLAEYKFKGRTFFLLKPNTYMNLSGKAVKYWMDKENIPLENILVITDDLNLSFGTIRIKPKGSDGGHNGLKNINLVLNTQNYTRYRFGISDQFKKGQQIDYVLGEWNAEEEAKLPERLEVSAEIIKTFGTAGLENTMTTFNGK</sequence>
<dbReference type="InterPro" id="IPR018171">
    <property type="entry name" value="Pept_tRNA_hydro_CS"/>
</dbReference>
<keyword evidence="4 7" id="KW-0694">RNA-binding</keyword>
<dbReference type="Gene3D" id="3.40.50.1470">
    <property type="entry name" value="Peptidyl-tRNA hydrolase"/>
    <property type="match status" value="1"/>
</dbReference>
<dbReference type="NCBIfam" id="TIGR00447">
    <property type="entry name" value="pth"/>
    <property type="match status" value="1"/>
</dbReference>
<dbReference type="GO" id="GO:0004045">
    <property type="term" value="F:peptidyl-tRNA hydrolase activity"/>
    <property type="evidence" value="ECO:0007669"/>
    <property type="project" value="UniProtKB-UniRule"/>
</dbReference>
<feature type="site" description="Discriminates between blocked and unblocked aminoacyl-tRNA" evidence="7">
    <location>
        <position position="69"/>
    </location>
</feature>
<dbReference type="PANTHER" id="PTHR17224:SF1">
    <property type="entry name" value="PEPTIDYL-TRNA HYDROLASE"/>
    <property type="match status" value="1"/>
</dbReference>
<evidence type="ECO:0000256" key="3">
    <source>
        <dbReference type="ARBA" id="ARBA00022801"/>
    </source>
</evidence>
<dbReference type="AlphaFoldDB" id="A0A1M5HD77"/>
<keyword evidence="3 7" id="KW-0378">Hydrolase</keyword>
<dbReference type="FunFam" id="3.40.50.1470:FF:000001">
    <property type="entry name" value="Peptidyl-tRNA hydrolase"/>
    <property type="match status" value="1"/>
</dbReference>
<dbReference type="PROSITE" id="PS01196">
    <property type="entry name" value="PEPT_TRNA_HYDROL_2"/>
    <property type="match status" value="1"/>
</dbReference>
<name>A0A1M5HD77_FLAJO</name>
<evidence type="ECO:0000256" key="1">
    <source>
        <dbReference type="ARBA" id="ARBA00013260"/>
    </source>
</evidence>
<dbReference type="SUPFAM" id="SSF53178">
    <property type="entry name" value="Peptidyl-tRNA hydrolase-like"/>
    <property type="match status" value="1"/>
</dbReference>
<evidence type="ECO:0000313" key="10">
    <source>
        <dbReference type="EMBL" id="SHG13913.1"/>
    </source>
</evidence>
<comment type="subunit">
    <text evidence="7">Monomer.</text>
</comment>
<comment type="function">
    <text evidence="7">Hydrolyzes ribosome-free peptidyl-tRNAs (with 1 or more amino acids incorporated), which drop off the ribosome during protein synthesis, or as a result of ribosome stalling.</text>
</comment>
<comment type="similarity">
    <text evidence="5 7 9">Belongs to the PTH family.</text>
</comment>
<proteinExistence type="inferred from homology"/>
<evidence type="ECO:0000256" key="7">
    <source>
        <dbReference type="HAMAP-Rule" id="MF_00083"/>
    </source>
</evidence>
<dbReference type="GO" id="GO:0006515">
    <property type="term" value="P:protein quality control for misfolded or incompletely synthesized proteins"/>
    <property type="evidence" value="ECO:0007669"/>
    <property type="project" value="UniProtKB-UniRule"/>
</dbReference>
<dbReference type="Proteomes" id="UP000184112">
    <property type="component" value="Unassembled WGS sequence"/>
</dbReference>
<dbReference type="HAMAP" id="MF_00083">
    <property type="entry name" value="Pept_tRNA_hydro_bact"/>
    <property type="match status" value="1"/>
</dbReference>
<dbReference type="GO" id="GO:0072344">
    <property type="term" value="P:rescue of stalled ribosome"/>
    <property type="evidence" value="ECO:0007669"/>
    <property type="project" value="UniProtKB-UniRule"/>
</dbReference>
<evidence type="ECO:0000256" key="2">
    <source>
        <dbReference type="ARBA" id="ARBA00022555"/>
    </source>
</evidence>
<dbReference type="Pfam" id="PF01195">
    <property type="entry name" value="Pept_tRNA_hydro"/>
    <property type="match status" value="1"/>
</dbReference>
<dbReference type="GO" id="GO:0000049">
    <property type="term" value="F:tRNA binding"/>
    <property type="evidence" value="ECO:0007669"/>
    <property type="project" value="UniProtKB-UniRule"/>
</dbReference>
<feature type="binding site" evidence="7">
    <location>
        <position position="123"/>
    </location>
    <ligand>
        <name>tRNA</name>
        <dbReference type="ChEBI" id="CHEBI:17843"/>
    </ligand>
</feature>
<dbReference type="CDD" id="cd00462">
    <property type="entry name" value="PTH"/>
    <property type="match status" value="1"/>
</dbReference>
<dbReference type="PROSITE" id="PS01195">
    <property type="entry name" value="PEPT_TRNA_HYDROL_1"/>
    <property type="match status" value="1"/>
</dbReference>
<evidence type="ECO:0000256" key="4">
    <source>
        <dbReference type="ARBA" id="ARBA00022884"/>
    </source>
</evidence>
<feature type="binding site" evidence="7">
    <location>
        <position position="74"/>
    </location>
    <ligand>
        <name>tRNA</name>
        <dbReference type="ChEBI" id="CHEBI:17843"/>
    </ligand>
</feature>
<organism evidence="10 11">
    <name type="scientific">Flavobacterium johnsoniae</name>
    <name type="common">Cytophaga johnsonae</name>
    <dbReference type="NCBI Taxonomy" id="986"/>
    <lineage>
        <taxon>Bacteria</taxon>
        <taxon>Pseudomonadati</taxon>
        <taxon>Bacteroidota</taxon>
        <taxon>Flavobacteriia</taxon>
        <taxon>Flavobacteriales</taxon>
        <taxon>Flavobacteriaceae</taxon>
        <taxon>Flavobacterium</taxon>
    </lineage>
</organism>
<accession>A0A1M5HD77</accession>
<gene>
    <name evidence="7" type="primary">pth</name>
    <name evidence="10" type="ORF">SAMN05444388_101813</name>
</gene>
<feature type="binding site" evidence="7">
    <location>
        <position position="125"/>
    </location>
    <ligand>
        <name>tRNA</name>
        <dbReference type="ChEBI" id="CHEBI:17843"/>
    </ligand>
</feature>
<keyword evidence="2 7" id="KW-0820">tRNA-binding</keyword>
<comment type="subcellular location">
    <subcellularLocation>
        <location evidence="7">Cytoplasm</location>
    </subcellularLocation>
</comment>
<evidence type="ECO:0000256" key="9">
    <source>
        <dbReference type="RuleBase" id="RU004320"/>
    </source>
</evidence>
<keyword evidence="7" id="KW-0963">Cytoplasm</keyword>
<comment type="catalytic activity">
    <reaction evidence="7 8">
        <text>an N-acyl-L-alpha-aminoacyl-tRNA + H2O = an N-acyl-L-amino acid + a tRNA + H(+)</text>
        <dbReference type="Rhea" id="RHEA:54448"/>
        <dbReference type="Rhea" id="RHEA-COMP:10123"/>
        <dbReference type="Rhea" id="RHEA-COMP:13883"/>
        <dbReference type="ChEBI" id="CHEBI:15377"/>
        <dbReference type="ChEBI" id="CHEBI:15378"/>
        <dbReference type="ChEBI" id="CHEBI:59874"/>
        <dbReference type="ChEBI" id="CHEBI:78442"/>
        <dbReference type="ChEBI" id="CHEBI:138191"/>
        <dbReference type="EC" id="3.1.1.29"/>
    </reaction>
</comment>
<dbReference type="EMBL" id="FQWH01000001">
    <property type="protein sequence ID" value="SHG13913.1"/>
    <property type="molecule type" value="Genomic_DNA"/>
</dbReference>
<protein>
    <recommendedName>
        <fullName evidence="6 7">Peptidyl-tRNA hydrolase</fullName>
        <shortName evidence="7">Pth</shortName>
        <ecNumber evidence="1 7">3.1.1.29</ecNumber>
    </recommendedName>
</protein>
<feature type="active site" description="Proton acceptor" evidence="7">
    <location>
        <position position="79"/>
    </location>
</feature>
<evidence type="ECO:0000256" key="6">
    <source>
        <dbReference type="ARBA" id="ARBA00050038"/>
    </source>
</evidence>
<dbReference type="EC" id="3.1.1.29" evidence="1 7"/>
<dbReference type="InterPro" id="IPR001328">
    <property type="entry name" value="Pept_tRNA_hydro"/>
</dbReference>
<dbReference type="GO" id="GO:0005737">
    <property type="term" value="C:cytoplasm"/>
    <property type="evidence" value="ECO:0007669"/>
    <property type="project" value="UniProtKB-SubCell"/>
</dbReference>
<evidence type="ECO:0000256" key="8">
    <source>
        <dbReference type="RuleBase" id="RU000673"/>
    </source>
</evidence>